<reference evidence="1 2" key="1">
    <citation type="submission" date="2016-12" db="EMBL/GenBank/DDBJ databases">
        <authorList>
            <person name="Song W.-J."/>
            <person name="Kurnit D.M."/>
        </authorList>
    </citation>
    <scope>NUCLEOTIDE SEQUENCE [LARGE SCALE GENOMIC DNA]</scope>
    <source>
        <strain evidence="1 2">STM7296</strain>
    </source>
</reference>
<name>A0A1N7SCD6_9BURK</name>
<dbReference type="Proteomes" id="UP000187012">
    <property type="component" value="Unassembled WGS sequence"/>
</dbReference>
<keyword evidence="2" id="KW-1185">Reference proteome</keyword>
<evidence type="ECO:0000313" key="1">
    <source>
        <dbReference type="EMBL" id="SIT45036.1"/>
    </source>
</evidence>
<organism evidence="1 2">
    <name type="scientific">Paraburkholderia ribeironis</name>
    <dbReference type="NCBI Taxonomy" id="1247936"/>
    <lineage>
        <taxon>Bacteria</taxon>
        <taxon>Pseudomonadati</taxon>
        <taxon>Pseudomonadota</taxon>
        <taxon>Betaproteobacteria</taxon>
        <taxon>Burkholderiales</taxon>
        <taxon>Burkholderiaceae</taxon>
        <taxon>Paraburkholderia</taxon>
    </lineage>
</organism>
<dbReference type="RefSeq" id="WP_094781794.1">
    <property type="nucleotide sequence ID" value="NZ_CYGX02000052.1"/>
</dbReference>
<protein>
    <submittedName>
        <fullName evidence="1">Uncharacterized protein</fullName>
    </submittedName>
</protein>
<dbReference type="OrthoDB" id="9102603at2"/>
<dbReference type="EMBL" id="CYGX02000052">
    <property type="protein sequence ID" value="SIT45036.1"/>
    <property type="molecule type" value="Genomic_DNA"/>
</dbReference>
<sequence>MKIMADGIALKTLIAVNREFFGSRWTEKDLAELVDPRFGVVSDLSSLVGRLAAIRAKDLGDVAPPWAEGTQS</sequence>
<accession>A0A1N7SCD6</accession>
<evidence type="ECO:0000313" key="2">
    <source>
        <dbReference type="Proteomes" id="UP000187012"/>
    </source>
</evidence>
<proteinExistence type="predicted"/>
<gene>
    <name evidence="1" type="ORF">BN2475_520014</name>
</gene>
<dbReference type="AlphaFoldDB" id="A0A1N7SCD6"/>
<dbReference type="STRING" id="1247936.BN2475_520014"/>